<keyword evidence="4" id="KW-1185">Reference proteome</keyword>
<dbReference type="OrthoDB" id="3202009at2759"/>
<accession>A0A9P7JED0</accession>
<proteinExistence type="predicted"/>
<protein>
    <recommendedName>
        <fullName evidence="2">DUF4100 domain-containing protein</fullName>
    </recommendedName>
</protein>
<comment type="caution">
    <text evidence="3">The sequence shown here is derived from an EMBL/GenBank/DDBJ whole genome shotgun (WGS) entry which is preliminary data.</text>
</comment>
<feature type="compositionally biased region" description="Basic and acidic residues" evidence="1">
    <location>
        <begin position="17"/>
        <end position="33"/>
    </location>
</feature>
<gene>
    <name evidence="3" type="ORF">BJ212DRAFT_1480076</name>
</gene>
<evidence type="ECO:0000313" key="3">
    <source>
        <dbReference type="EMBL" id="KAG1817507.1"/>
    </source>
</evidence>
<feature type="region of interest" description="Disordered" evidence="1">
    <location>
        <begin position="385"/>
        <end position="436"/>
    </location>
</feature>
<sequence>MPNPCAPASPVMPSPKDSTKGESSDKFEVHDNPRNLPPGAFINTPKRLAMTSASTISSLSALTALSSLSNELTTHSEDAPVMSSSTLQKTCPTLEALPIKQEAFETPRTPDSIPGSIVLANISCKHEPQLLKPNPIINTTQQVTMATTYKMPIHGTNKAPKFDGTMENLVDFIDIYEGHADEVGLLRLDHIKGIIHYLPSNERELWGGLPEATLSDYEAFIKEIKAVTRGQVAKPMSSAKELSDYLHAFRRIMQPLINEDCIGKSKQDRVFIQGIPSDVQAQIHTCLQITTHGTRTPTCKSSKLDTLPNTSVTAGIFYHASPDVEVALDVGLSVFVHTIAESEPEMDKDNQEVMHATTKCDQRRSTRNEAKALETEEIVSPAVQASMGKGKAPEGVKATSAASTSMSKPKETAKAPAIAASLGSPPANTNSSSSSSSQYRFSFVLEDKDAEKRVIECLLDGNITIPVCKLFAVSPDIRKQFQELTTTKHVTISTVSVNELSSQPMTEEFIHAFEQD</sequence>
<evidence type="ECO:0000259" key="2">
    <source>
        <dbReference type="Pfam" id="PF13352"/>
    </source>
</evidence>
<evidence type="ECO:0000313" key="4">
    <source>
        <dbReference type="Proteomes" id="UP000807769"/>
    </source>
</evidence>
<evidence type="ECO:0000256" key="1">
    <source>
        <dbReference type="SAM" id="MobiDB-lite"/>
    </source>
</evidence>
<reference evidence="3" key="1">
    <citation type="journal article" date="2020" name="New Phytol.">
        <title>Comparative genomics reveals dynamic genome evolution in host specialist ectomycorrhizal fungi.</title>
        <authorList>
            <person name="Lofgren L.A."/>
            <person name="Nguyen N.H."/>
            <person name="Vilgalys R."/>
            <person name="Ruytinx J."/>
            <person name="Liao H.L."/>
            <person name="Branco S."/>
            <person name="Kuo A."/>
            <person name="LaButti K."/>
            <person name="Lipzen A."/>
            <person name="Andreopoulos W."/>
            <person name="Pangilinan J."/>
            <person name="Riley R."/>
            <person name="Hundley H."/>
            <person name="Na H."/>
            <person name="Barry K."/>
            <person name="Grigoriev I.V."/>
            <person name="Stajich J.E."/>
            <person name="Kennedy P.G."/>
        </authorList>
    </citation>
    <scope>NUCLEOTIDE SEQUENCE</scope>
    <source>
        <strain evidence="3">MN1</strain>
    </source>
</reference>
<dbReference type="GeneID" id="64634022"/>
<dbReference type="Proteomes" id="UP000807769">
    <property type="component" value="Unassembled WGS sequence"/>
</dbReference>
<feature type="compositionally biased region" description="Pro residues" evidence="1">
    <location>
        <begin position="1"/>
        <end position="13"/>
    </location>
</feature>
<feature type="domain" description="DUF4100" evidence="2">
    <location>
        <begin position="431"/>
        <end position="489"/>
    </location>
</feature>
<dbReference type="RefSeq" id="XP_041193749.1">
    <property type="nucleotide sequence ID" value="XM_041340006.1"/>
</dbReference>
<dbReference type="AlphaFoldDB" id="A0A9P7JED0"/>
<feature type="region of interest" description="Disordered" evidence="1">
    <location>
        <begin position="1"/>
        <end position="42"/>
    </location>
</feature>
<dbReference type="Pfam" id="PF13352">
    <property type="entry name" value="DUF4100"/>
    <property type="match status" value="1"/>
</dbReference>
<dbReference type="EMBL" id="JABBWG010000013">
    <property type="protein sequence ID" value="KAG1817507.1"/>
    <property type="molecule type" value="Genomic_DNA"/>
</dbReference>
<dbReference type="InterPro" id="IPR025165">
    <property type="entry name" value="DUF4100"/>
</dbReference>
<name>A0A9P7JED0_9AGAM</name>
<organism evidence="3 4">
    <name type="scientific">Suillus subaureus</name>
    <dbReference type="NCBI Taxonomy" id="48587"/>
    <lineage>
        <taxon>Eukaryota</taxon>
        <taxon>Fungi</taxon>
        <taxon>Dikarya</taxon>
        <taxon>Basidiomycota</taxon>
        <taxon>Agaricomycotina</taxon>
        <taxon>Agaricomycetes</taxon>
        <taxon>Agaricomycetidae</taxon>
        <taxon>Boletales</taxon>
        <taxon>Suillineae</taxon>
        <taxon>Suillaceae</taxon>
        <taxon>Suillus</taxon>
    </lineage>
</organism>